<keyword evidence="1 2" id="KW-0732">Signal</keyword>
<dbReference type="Gene3D" id="2.40.160.20">
    <property type="match status" value="1"/>
</dbReference>
<evidence type="ECO:0000313" key="5">
    <source>
        <dbReference type="Proteomes" id="UP000288293"/>
    </source>
</evidence>
<dbReference type="InterPro" id="IPR006315">
    <property type="entry name" value="OM_autotransptr_brl_dom"/>
</dbReference>
<evidence type="ECO:0000313" key="4">
    <source>
        <dbReference type="EMBL" id="RUO26330.1"/>
    </source>
</evidence>
<reference evidence="4 5" key="1">
    <citation type="journal article" date="2011" name="Front. Microbiol.">
        <title>Genomic signatures of strain selection and enhancement in Bacillus atrophaeus var. globigii, a historical biowarfare simulant.</title>
        <authorList>
            <person name="Gibbons H.S."/>
            <person name="Broomall S.M."/>
            <person name="McNew L.A."/>
            <person name="Daligault H."/>
            <person name="Chapman C."/>
            <person name="Bruce D."/>
            <person name="Karavis M."/>
            <person name="Krepps M."/>
            <person name="McGregor P.A."/>
            <person name="Hong C."/>
            <person name="Park K.H."/>
            <person name="Akmal A."/>
            <person name="Feldman A."/>
            <person name="Lin J.S."/>
            <person name="Chang W.E."/>
            <person name="Higgs B.W."/>
            <person name="Demirev P."/>
            <person name="Lindquist J."/>
            <person name="Liem A."/>
            <person name="Fochler E."/>
            <person name="Read T.D."/>
            <person name="Tapia R."/>
            <person name="Johnson S."/>
            <person name="Bishop-Lilly K.A."/>
            <person name="Detter C."/>
            <person name="Han C."/>
            <person name="Sozhamannan S."/>
            <person name="Rosenzweig C.N."/>
            <person name="Skowronski E.W."/>
        </authorList>
    </citation>
    <scope>NUCLEOTIDE SEQUENCE [LARGE SCALE GENOMIC DNA]</scope>
    <source>
        <strain evidence="4 5">MLST1</strain>
    </source>
</reference>
<sequence>MIELVSKKDTNSNYYIQFKGLKMRKICLTGISALLFLFPSLAAASDNLNQWYAGANVSQIDYDESGFDSFNPITLNAVVGRNITPYYGFEARAGFGVNDDSVSDVFEGYNISLDLSVDYILGVYARGNLPVNERFSVYGLLGVSQAKITAKASVSGTGQSASGSFSESETDISYGVGASFSVNERVSLQLEYLNVVSPSEFDISALSLGFSYRF</sequence>
<dbReference type="NCBIfam" id="TIGR01414">
    <property type="entry name" value="autotrans_barl"/>
    <property type="match status" value="1"/>
</dbReference>
<dbReference type="Pfam" id="PF13505">
    <property type="entry name" value="OMP_b-brl"/>
    <property type="match status" value="1"/>
</dbReference>
<dbReference type="InterPro" id="IPR011250">
    <property type="entry name" value="OMP/PagP_B-barrel"/>
</dbReference>
<keyword evidence="5" id="KW-1185">Reference proteome</keyword>
<dbReference type="SUPFAM" id="SSF56925">
    <property type="entry name" value="OMPA-like"/>
    <property type="match status" value="1"/>
</dbReference>
<feature type="chain" id="PRO_5019328377" description="Outer membrane protein beta-barrel domain-containing protein" evidence="2">
    <location>
        <begin position="45"/>
        <end position="214"/>
    </location>
</feature>
<accession>A0A432W888</accession>
<name>A0A432W888_9GAMM</name>
<dbReference type="GO" id="GO:0019867">
    <property type="term" value="C:outer membrane"/>
    <property type="evidence" value="ECO:0007669"/>
    <property type="project" value="InterPro"/>
</dbReference>
<gene>
    <name evidence="4" type="ORF">CWE09_06340</name>
</gene>
<proteinExistence type="predicted"/>
<organism evidence="4 5">
    <name type="scientific">Aliidiomarina minuta</name>
    <dbReference type="NCBI Taxonomy" id="880057"/>
    <lineage>
        <taxon>Bacteria</taxon>
        <taxon>Pseudomonadati</taxon>
        <taxon>Pseudomonadota</taxon>
        <taxon>Gammaproteobacteria</taxon>
        <taxon>Alteromonadales</taxon>
        <taxon>Idiomarinaceae</taxon>
        <taxon>Aliidiomarina</taxon>
    </lineage>
</organism>
<evidence type="ECO:0000256" key="2">
    <source>
        <dbReference type="SAM" id="SignalP"/>
    </source>
</evidence>
<dbReference type="AlphaFoldDB" id="A0A432W888"/>
<evidence type="ECO:0000259" key="3">
    <source>
        <dbReference type="Pfam" id="PF13505"/>
    </source>
</evidence>
<feature type="domain" description="Outer membrane protein beta-barrel" evidence="3">
    <location>
        <begin position="32"/>
        <end position="214"/>
    </location>
</feature>
<protein>
    <recommendedName>
        <fullName evidence="3">Outer membrane protein beta-barrel domain-containing protein</fullName>
    </recommendedName>
</protein>
<evidence type="ECO:0000256" key="1">
    <source>
        <dbReference type="ARBA" id="ARBA00022729"/>
    </source>
</evidence>
<feature type="signal peptide" evidence="2">
    <location>
        <begin position="1"/>
        <end position="44"/>
    </location>
</feature>
<dbReference type="EMBL" id="PIPL01000001">
    <property type="protein sequence ID" value="RUO26330.1"/>
    <property type="molecule type" value="Genomic_DNA"/>
</dbReference>
<comment type="caution">
    <text evidence="4">The sequence shown here is derived from an EMBL/GenBank/DDBJ whole genome shotgun (WGS) entry which is preliminary data.</text>
</comment>
<dbReference type="Proteomes" id="UP000288293">
    <property type="component" value="Unassembled WGS sequence"/>
</dbReference>
<dbReference type="InterPro" id="IPR027385">
    <property type="entry name" value="Beta-barrel_OMP"/>
</dbReference>